<evidence type="ECO:0000256" key="5">
    <source>
        <dbReference type="ARBA" id="ARBA00023145"/>
    </source>
</evidence>
<evidence type="ECO:0000313" key="9">
    <source>
        <dbReference type="Proteomes" id="UP000235965"/>
    </source>
</evidence>
<comment type="caution">
    <text evidence="8">The sequence shown here is derived from an EMBL/GenBank/DDBJ whole genome shotgun (WGS) entry which is preliminary data.</text>
</comment>
<evidence type="ECO:0000256" key="3">
    <source>
        <dbReference type="ARBA" id="ARBA00022801"/>
    </source>
</evidence>
<evidence type="ECO:0000256" key="6">
    <source>
        <dbReference type="ARBA" id="ARBA00023157"/>
    </source>
</evidence>
<dbReference type="InterPro" id="IPR051333">
    <property type="entry name" value="CLIP_Serine_Protease"/>
</dbReference>
<feature type="domain" description="Peptidase S1" evidence="7">
    <location>
        <begin position="1"/>
        <end position="163"/>
    </location>
</feature>
<dbReference type="SMART" id="SM00020">
    <property type="entry name" value="Tryp_SPc"/>
    <property type="match status" value="1"/>
</dbReference>
<dbReference type="PANTHER" id="PTHR24260:SF136">
    <property type="entry name" value="GH08193P-RELATED"/>
    <property type="match status" value="1"/>
</dbReference>
<dbReference type="SUPFAM" id="SSF50494">
    <property type="entry name" value="Trypsin-like serine proteases"/>
    <property type="match status" value="1"/>
</dbReference>
<name>A0A2J7PB66_9NEOP</name>
<evidence type="ECO:0000256" key="2">
    <source>
        <dbReference type="ARBA" id="ARBA00022729"/>
    </source>
</evidence>
<evidence type="ECO:0000259" key="7">
    <source>
        <dbReference type="PROSITE" id="PS50240"/>
    </source>
</evidence>
<evidence type="ECO:0000313" key="8">
    <source>
        <dbReference type="EMBL" id="PNF13583.1"/>
    </source>
</evidence>
<dbReference type="InParanoid" id="A0A2J7PB66"/>
<evidence type="ECO:0000256" key="4">
    <source>
        <dbReference type="ARBA" id="ARBA00022825"/>
    </source>
</evidence>
<keyword evidence="9" id="KW-1185">Reference proteome</keyword>
<dbReference type="InterPro" id="IPR001254">
    <property type="entry name" value="Trypsin_dom"/>
</dbReference>
<dbReference type="InterPro" id="IPR043504">
    <property type="entry name" value="Peptidase_S1_PA_chymotrypsin"/>
</dbReference>
<proteinExistence type="predicted"/>
<dbReference type="GO" id="GO:0004252">
    <property type="term" value="F:serine-type endopeptidase activity"/>
    <property type="evidence" value="ECO:0007669"/>
    <property type="project" value="InterPro"/>
</dbReference>
<dbReference type="Pfam" id="PF00089">
    <property type="entry name" value="Trypsin"/>
    <property type="match status" value="1"/>
</dbReference>
<gene>
    <name evidence="8" type="ORF">B7P43_G18250</name>
</gene>
<protein>
    <recommendedName>
        <fullName evidence="7">Peptidase S1 domain-containing protein</fullName>
    </recommendedName>
</protein>
<accession>A0A2J7PB66</accession>
<sequence>MVLYSSLLSLSPDNNNEDFRGVRLPGNTRPSGYISPVRLPSRSFTSDLTGERTRVSGWGKTSDSSSTVSSTLNYVDLTVISNTECANTYGNIITLTKVCTETPNGQSTCNGDSGGPLTYLESDGRYTEVGIVSFGSSAGCQRGYPAAFTRVTSYLDWIESNTGIAL</sequence>
<evidence type="ECO:0000256" key="1">
    <source>
        <dbReference type="ARBA" id="ARBA00022670"/>
    </source>
</evidence>
<keyword evidence="6" id="KW-1015">Disulfide bond</keyword>
<dbReference type="InterPro" id="IPR033116">
    <property type="entry name" value="TRYPSIN_SER"/>
</dbReference>
<dbReference type="EMBL" id="NEVH01027319">
    <property type="protein sequence ID" value="PNF13583.1"/>
    <property type="molecule type" value="Genomic_DNA"/>
</dbReference>
<dbReference type="PROSITE" id="PS00135">
    <property type="entry name" value="TRYPSIN_SER"/>
    <property type="match status" value="1"/>
</dbReference>
<dbReference type="PANTHER" id="PTHR24260">
    <property type="match status" value="1"/>
</dbReference>
<keyword evidence="4" id="KW-0720">Serine protease</keyword>
<keyword evidence="5" id="KW-0865">Zymogen</keyword>
<dbReference type="STRING" id="105785.A0A2J7PB66"/>
<reference evidence="8 9" key="1">
    <citation type="submission" date="2017-12" db="EMBL/GenBank/DDBJ databases">
        <title>Hemimetabolous genomes reveal molecular basis of termite eusociality.</title>
        <authorList>
            <person name="Harrison M.C."/>
            <person name="Jongepier E."/>
            <person name="Robertson H.M."/>
            <person name="Arning N."/>
            <person name="Bitard-Feildel T."/>
            <person name="Chao H."/>
            <person name="Childers C.P."/>
            <person name="Dinh H."/>
            <person name="Doddapaneni H."/>
            <person name="Dugan S."/>
            <person name="Gowin J."/>
            <person name="Greiner C."/>
            <person name="Han Y."/>
            <person name="Hu H."/>
            <person name="Hughes D.S.T."/>
            <person name="Huylmans A.-K."/>
            <person name="Kemena C."/>
            <person name="Kremer L.P.M."/>
            <person name="Lee S.L."/>
            <person name="Lopez-Ezquerra A."/>
            <person name="Mallet L."/>
            <person name="Monroy-Kuhn J.M."/>
            <person name="Moser A."/>
            <person name="Murali S.C."/>
            <person name="Muzny D.M."/>
            <person name="Otani S."/>
            <person name="Piulachs M.-D."/>
            <person name="Poelchau M."/>
            <person name="Qu J."/>
            <person name="Schaub F."/>
            <person name="Wada-Katsumata A."/>
            <person name="Worley K.C."/>
            <person name="Xie Q."/>
            <person name="Ylla G."/>
            <person name="Poulsen M."/>
            <person name="Gibbs R.A."/>
            <person name="Schal C."/>
            <person name="Richards S."/>
            <person name="Belles X."/>
            <person name="Korb J."/>
            <person name="Bornberg-Bauer E."/>
        </authorList>
    </citation>
    <scope>NUCLEOTIDE SEQUENCE [LARGE SCALE GENOMIC DNA]</scope>
    <source>
        <tissue evidence="8">Whole body</tissue>
    </source>
</reference>
<keyword evidence="1" id="KW-0645">Protease</keyword>
<organism evidence="8 9">
    <name type="scientific">Cryptotermes secundus</name>
    <dbReference type="NCBI Taxonomy" id="105785"/>
    <lineage>
        <taxon>Eukaryota</taxon>
        <taxon>Metazoa</taxon>
        <taxon>Ecdysozoa</taxon>
        <taxon>Arthropoda</taxon>
        <taxon>Hexapoda</taxon>
        <taxon>Insecta</taxon>
        <taxon>Pterygota</taxon>
        <taxon>Neoptera</taxon>
        <taxon>Polyneoptera</taxon>
        <taxon>Dictyoptera</taxon>
        <taxon>Blattodea</taxon>
        <taxon>Blattoidea</taxon>
        <taxon>Termitoidae</taxon>
        <taxon>Kalotermitidae</taxon>
        <taxon>Cryptotermitinae</taxon>
        <taxon>Cryptotermes</taxon>
    </lineage>
</organism>
<dbReference type="Gene3D" id="2.40.10.10">
    <property type="entry name" value="Trypsin-like serine proteases"/>
    <property type="match status" value="1"/>
</dbReference>
<dbReference type="Proteomes" id="UP000235965">
    <property type="component" value="Unassembled WGS sequence"/>
</dbReference>
<dbReference type="AlphaFoldDB" id="A0A2J7PB66"/>
<dbReference type="FunFam" id="2.40.10.10:FF:000025">
    <property type="entry name" value="serine proteases 1/2"/>
    <property type="match status" value="1"/>
</dbReference>
<dbReference type="PROSITE" id="PS50240">
    <property type="entry name" value="TRYPSIN_DOM"/>
    <property type="match status" value="1"/>
</dbReference>
<dbReference type="InterPro" id="IPR009003">
    <property type="entry name" value="Peptidase_S1_PA"/>
</dbReference>
<keyword evidence="3" id="KW-0378">Hydrolase</keyword>
<dbReference type="GO" id="GO:0006508">
    <property type="term" value="P:proteolysis"/>
    <property type="evidence" value="ECO:0007669"/>
    <property type="project" value="UniProtKB-KW"/>
</dbReference>
<dbReference type="OrthoDB" id="5565075at2759"/>
<keyword evidence="2" id="KW-0732">Signal</keyword>